<name>A0A0A8Z7F1_ARUDO</name>
<sequence>MLHQTTTELPQAFSFRPPTFIPYLTWPSERLISLKLKHNHCILGQRSPLVLELRSENRLLMPRLSSLLLLFQEKQSFGPLFATFRNSGCAFLEVILFQMQVLGPQSTEPREAPNLRNSQLILGPLCPCQIAYYNYSATLELYNNDK</sequence>
<reference evidence="1" key="2">
    <citation type="journal article" date="2015" name="Data Brief">
        <title>Shoot transcriptome of the giant reed, Arundo donax.</title>
        <authorList>
            <person name="Barrero R.A."/>
            <person name="Guerrero F.D."/>
            <person name="Moolhuijzen P."/>
            <person name="Goolsby J.A."/>
            <person name="Tidwell J."/>
            <person name="Bellgard S.E."/>
            <person name="Bellgard M.I."/>
        </authorList>
    </citation>
    <scope>NUCLEOTIDE SEQUENCE</scope>
    <source>
        <tissue evidence="1">Shoot tissue taken approximately 20 cm above the soil surface</tissue>
    </source>
</reference>
<dbReference type="EMBL" id="GBRH01265245">
    <property type="protein sequence ID" value="JAD32650.1"/>
    <property type="molecule type" value="Transcribed_RNA"/>
</dbReference>
<organism evidence="1">
    <name type="scientific">Arundo donax</name>
    <name type="common">Giant reed</name>
    <name type="synonym">Donax arundinaceus</name>
    <dbReference type="NCBI Taxonomy" id="35708"/>
    <lineage>
        <taxon>Eukaryota</taxon>
        <taxon>Viridiplantae</taxon>
        <taxon>Streptophyta</taxon>
        <taxon>Embryophyta</taxon>
        <taxon>Tracheophyta</taxon>
        <taxon>Spermatophyta</taxon>
        <taxon>Magnoliopsida</taxon>
        <taxon>Liliopsida</taxon>
        <taxon>Poales</taxon>
        <taxon>Poaceae</taxon>
        <taxon>PACMAD clade</taxon>
        <taxon>Arundinoideae</taxon>
        <taxon>Arundineae</taxon>
        <taxon>Arundo</taxon>
    </lineage>
</organism>
<reference evidence="1" key="1">
    <citation type="submission" date="2014-09" db="EMBL/GenBank/DDBJ databases">
        <authorList>
            <person name="Magalhaes I.L.F."/>
            <person name="Oliveira U."/>
            <person name="Santos F.R."/>
            <person name="Vidigal T.H.D.A."/>
            <person name="Brescovit A.D."/>
            <person name="Santos A.J."/>
        </authorList>
    </citation>
    <scope>NUCLEOTIDE SEQUENCE</scope>
    <source>
        <tissue evidence="1">Shoot tissue taken approximately 20 cm above the soil surface</tissue>
    </source>
</reference>
<proteinExistence type="predicted"/>
<evidence type="ECO:0000313" key="1">
    <source>
        <dbReference type="EMBL" id="JAD32650.1"/>
    </source>
</evidence>
<dbReference type="AlphaFoldDB" id="A0A0A8Z7F1"/>
<accession>A0A0A8Z7F1</accession>
<dbReference type="EMBL" id="GBRH01232458">
    <property type="protein sequence ID" value="JAD65437.1"/>
    <property type="molecule type" value="Transcribed_RNA"/>
</dbReference>
<protein>
    <submittedName>
        <fullName evidence="1">Uncharacterized protein</fullName>
    </submittedName>
</protein>